<dbReference type="PROSITE" id="PS01360">
    <property type="entry name" value="ZF_MYND_1"/>
    <property type="match status" value="1"/>
</dbReference>
<reference evidence="6" key="1">
    <citation type="journal article" date="2020" name="Stud. Mycol.">
        <title>101 Dothideomycetes genomes: a test case for predicting lifestyles and emergence of pathogens.</title>
        <authorList>
            <person name="Haridas S."/>
            <person name="Albert R."/>
            <person name="Binder M."/>
            <person name="Bloem J."/>
            <person name="Labutti K."/>
            <person name="Salamov A."/>
            <person name="Andreopoulos B."/>
            <person name="Baker S."/>
            <person name="Barry K."/>
            <person name="Bills G."/>
            <person name="Bluhm B."/>
            <person name="Cannon C."/>
            <person name="Castanera R."/>
            <person name="Culley D."/>
            <person name="Daum C."/>
            <person name="Ezra D."/>
            <person name="Gonzalez J."/>
            <person name="Henrissat B."/>
            <person name="Kuo A."/>
            <person name="Liang C."/>
            <person name="Lipzen A."/>
            <person name="Lutzoni F."/>
            <person name="Magnuson J."/>
            <person name="Mondo S."/>
            <person name="Nolan M."/>
            <person name="Ohm R."/>
            <person name="Pangilinan J."/>
            <person name="Park H.-J."/>
            <person name="Ramirez L."/>
            <person name="Alfaro M."/>
            <person name="Sun H."/>
            <person name="Tritt A."/>
            <person name="Yoshinaga Y."/>
            <person name="Zwiers L.-H."/>
            <person name="Turgeon B."/>
            <person name="Goodwin S."/>
            <person name="Spatafora J."/>
            <person name="Crous P."/>
            <person name="Grigoriev I."/>
        </authorList>
    </citation>
    <scope>NUCLEOTIDE SEQUENCE</scope>
    <source>
        <strain evidence="6">CBS 113818</strain>
    </source>
</reference>
<dbReference type="Gene3D" id="6.10.140.2220">
    <property type="match status" value="1"/>
</dbReference>
<evidence type="ECO:0000256" key="2">
    <source>
        <dbReference type="ARBA" id="ARBA00022771"/>
    </source>
</evidence>
<feature type="domain" description="MYND-type" evidence="5">
    <location>
        <begin position="23"/>
        <end position="59"/>
    </location>
</feature>
<gene>
    <name evidence="6" type="ORF">CC86DRAFT_440031</name>
</gene>
<dbReference type="AlphaFoldDB" id="A0A6A7A4L8"/>
<dbReference type="GO" id="GO:0008270">
    <property type="term" value="F:zinc ion binding"/>
    <property type="evidence" value="ECO:0007669"/>
    <property type="project" value="UniProtKB-KW"/>
</dbReference>
<dbReference type="PROSITE" id="PS50865">
    <property type="entry name" value="ZF_MYND_2"/>
    <property type="match status" value="1"/>
</dbReference>
<name>A0A6A7A4L8_9PLEO</name>
<evidence type="ECO:0000313" key="6">
    <source>
        <dbReference type="EMBL" id="KAF2827525.1"/>
    </source>
</evidence>
<keyword evidence="7" id="KW-1185">Reference proteome</keyword>
<dbReference type="InterPro" id="IPR027974">
    <property type="entry name" value="DUF4470"/>
</dbReference>
<evidence type="ECO:0000313" key="7">
    <source>
        <dbReference type="Proteomes" id="UP000799424"/>
    </source>
</evidence>
<dbReference type="OrthoDB" id="5282002at2759"/>
<dbReference type="Proteomes" id="UP000799424">
    <property type="component" value="Unassembled WGS sequence"/>
</dbReference>
<evidence type="ECO:0000256" key="1">
    <source>
        <dbReference type="ARBA" id="ARBA00022723"/>
    </source>
</evidence>
<dbReference type="Pfam" id="PF01753">
    <property type="entry name" value="zf-MYND"/>
    <property type="match status" value="1"/>
</dbReference>
<keyword evidence="1" id="KW-0479">Metal-binding</keyword>
<accession>A0A6A7A4L8</accession>
<sequence>MDVSVFLNPPLCANNNQQLNGTHIVCTKDAGQVCGACNLVQYCSKKCQVTDWPHHKKMCKSALMKSSWVPNWSLTGRKPTFIGDGSLVTFGSKKFLWGNTPALDVLKLEDNIGVKDLDRDFHLLFAASGDLRNVVKTIVGISDSHKGSCVAVLNDRDLAVVARNTIMLLVTLFFDVDTSVPIIIHLWYSALLPEIMIQALQTSILPFISDVCEKIKDKAEHSVQAKTFSINGRTLRLVLMKEEWMQLAQYFQRLDYRERSMLQWAPARRQVNYQFREKGILIPYGCSSEDFVVPNSTLFQNKVWPMKDSLAPRDGWSQNDYLGFASGAKADEYGALFIYLHDLLTKFCTRLRNVNVSFQLHCVNAQELDQCVGSIQFDRIEMANICDRGYLGPQKYLKIFSQRLKSRSDNPHATILMLFFNAAVETEKMAETSDVKTFRANLSVAMQRLTKYMPLDQAKLARIGSADELGRHPYYMRRRGCYNLLKDWDIYFNKFVSEAKLLEIAKLHELQMKKKHTLVEPWPFRVHDRATQAEFDALRSSSLSGCERYVEFAKTK</sequence>
<evidence type="ECO:0000256" key="4">
    <source>
        <dbReference type="PROSITE-ProRule" id="PRU00134"/>
    </source>
</evidence>
<protein>
    <recommendedName>
        <fullName evidence="5">MYND-type domain-containing protein</fullName>
    </recommendedName>
</protein>
<evidence type="ECO:0000259" key="5">
    <source>
        <dbReference type="PROSITE" id="PS50865"/>
    </source>
</evidence>
<keyword evidence="3" id="KW-0862">Zinc</keyword>
<dbReference type="InterPro" id="IPR002893">
    <property type="entry name" value="Znf_MYND"/>
</dbReference>
<dbReference type="SUPFAM" id="SSF144232">
    <property type="entry name" value="HIT/MYND zinc finger-like"/>
    <property type="match status" value="1"/>
</dbReference>
<dbReference type="EMBL" id="MU006224">
    <property type="protein sequence ID" value="KAF2827525.1"/>
    <property type="molecule type" value="Genomic_DNA"/>
</dbReference>
<organism evidence="6 7">
    <name type="scientific">Ophiobolus disseminans</name>
    <dbReference type="NCBI Taxonomy" id="1469910"/>
    <lineage>
        <taxon>Eukaryota</taxon>
        <taxon>Fungi</taxon>
        <taxon>Dikarya</taxon>
        <taxon>Ascomycota</taxon>
        <taxon>Pezizomycotina</taxon>
        <taxon>Dothideomycetes</taxon>
        <taxon>Pleosporomycetidae</taxon>
        <taxon>Pleosporales</taxon>
        <taxon>Pleosporineae</taxon>
        <taxon>Phaeosphaeriaceae</taxon>
        <taxon>Ophiobolus</taxon>
    </lineage>
</organism>
<proteinExistence type="predicted"/>
<keyword evidence="2 4" id="KW-0863">Zinc-finger</keyword>
<evidence type="ECO:0000256" key="3">
    <source>
        <dbReference type="ARBA" id="ARBA00022833"/>
    </source>
</evidence>
<dbReference type="Pfam" id="PF14737">
    <property type="entry name" value="DUF4470"/>
    <property type="match status" value="1"/>
</dbReference>